<comment type="cofactor">
    <cofactor evidence="6">
        <name>FMN</name>
        <dbReference type="ChEBI" id="CHEBI:58210"/>
    </cofactor>
</comment>
<keyword evidence="5 6" id="KW-0249">Electron transport</keyword>
<keyword evidence="7" id="KW-0732">Signal</keyword>
<evidence type="ECO:0000259" key="8">
    <source>
        <dbReference type="SMART" id="SM00900"/>
    </source>
</evidence>
<dbReference type="InterPro" id="IPR007329">
    <property type="entry name" value="FMN-bd"/>
</dbReference>
<comment type="subunit">
    <text evidence="6">The complex is composed of six subunits: RnfA, RnfB, RnfC, RnfD, RnfE and RnfG.</text>
</comment>
<feature type="signal peptide" evidence="7">
    <location>
        <begin position="1"/>
        <end position="27"/>
    </location>
</feature>
<dbReference type="EC" id="7.-.-.-" evidence="6"/>
<proteinExistence type="inferred from homology"/>
<keyword evidence="6" id="KW-0472">Membrane</keyword>
<dbReference type="EMBL" id="JAQQLF010000021">
    <property type="protein sequence ID" value="MDC7718528.1"/>
    <property type="molecule type" value="Genomic_DNA"/>
</dbReference>
<keyword evidence="6" id="KW-1003">Cell membrane</keyword>
<evidence type="ECO:0000313" key="10">
    <source>
        <dbReference type="Proteomes" id="UP001219956"/>
    </source>
</evidence>
<evidence type="ECO:0000256" key="2">
    <source>
        <dbReference type="ARBA" id="ARBA00022553"/>
    </source>
</evidence>
<organism evidence="9 10">
    <name type="scientific">Vogesella aquatica</name>
    <dbReference type="NCBI Taxonomy" id="2984206"/>
    <lineage>
        <taxon>Bacteria</taxon>
        <taxon>Pseudomonadati</taxon>
        <taxon>Pseudomonadota</taxon>
        <taxon>Betaproteobacteria</taxon>
        <taxon>Neisseriales</taxon>
        <taxon>Chromobacteriaceae</taxon>
        <taxon>Vogesella</taxon>
    </lineage>
</organism>
<feature type="domain" description="FMN-binding" evidence="8">
    <location>
        <begin position="106"/>
        <end position="194"/>
    </location>
</feature>
<dbReference type="NCBIfam" id="TIGR01947">
    <property type="entry name" value="rnfG"/>
    <property type="match status" value="1"/>
</dbReference>
<dbReference type="NCBIfam" id="NF002519">
    <property type="entry name" value="PRK01908.1"/>
    <property type="match status" value="1"/>
</dbReference>
<reference evidence="9 10" key="1">
    <citation type="submission" date="2023-01" db="EMBL/GenBank/DDBJ databases">
        <title>Novel species of the genus Vogesella isolated from rivers.</title>
        <authorList>
            <person name="Lu H."/>
        </authorList>
    </citation>
    <scope>NUCLEOTIDE SEQUENCE [LARGE SCALE GENOMIC DNA]</scope>
    <source>
        <strain evidence="9 10">DC21W</strain>
    </source>
</reference>
<dbReference type="Pfam" id="PF04205">
    <property type="entry name" value="FMN_bind"/>
    <property type="match status" value="1"/>
</dbReference>
<dbReference type="PANTHER" id="PTHR36118:SF1">
    <property type="entry name" value="ION-TRANSLOCATING OXIDOREDUCTASE COMPLEX SUBUNIT G"/>
    <property type="match status" value="1"/>
</dbReference>
<keyword evidence="2 6" id="KW-0597">Phosphoprotein</keyword>
<dbReference type="InterPro" id="IPR010209">
    <property type="entry name" value="Ion_transpt_RnfG/RsxG"/>
</dbReference>
<dbReference type="RefSeq" id="WP_272752768.1">
    <property type="nucleotide sequence ID" value="NZ_JAQQLF010000021.1"/>
</dbReference>
<keyword evidence="4 6" id="KW-0288">FMN</keyword>
<comment type="function">
    <text evidence="6">Part of a membrane-bound complex that couples electron transfer with translocation of ions across the membrane.</text>
</comment>
<keyword evidence="1 6" id="KW-0813">Transport</keyword>
<keyword evidence="6" id="KW-1133">Transmembrane helix</keyword>
<keyword evidence="10" id="KW-1185">Reference proteome</keyword>
<evidence type="ECO:0000256" key="6">
    <source>
        <dbReference type="HAMAP-Rule" id="MF_00479"/>
    </source>
</evidence>
<dbReference type="SMART" id="SM00900">
    <property type="entry name" value="FMN_bind"/>
    <property type="match status" value="1"/>
</dbReference>
<dbReference type="Proteomes" id="UP001219956">
    <property type="component" value="Unassembled WGS sequence"/>
</dbReference>
<accession>A0ABT5J121</accession>
<keyword evidence="6" id="KW-1278">Translocase</keyword>
<dbReference type="PANTHER" id="PTHR36118">
    <property type="entry name" value="ION-TRANSLOCATING OXIDOREDUCTASE COMPLEX SUBUNIT G"/>
    <property type="match status" value="1"/>
</dbReference>
<protein>
    <recommendedName>
        <fullName evidence="6">Ion-translocating oxidoreductase complex subunit G</fullName>
        <ecNumber evidence="6">7.-.-.-</ecNumber>
    </recommendedName>
    <alternativeName>
        <fullName evidence="6">Rnf electron transport complex subunit G</fullName>
    </alternativeName>
</protein>
<keyword evidence="3 6" id="KW-0285">Flavoprotein</keyword>
<keyword evidence="6" id="KW-0812">Transmembrane</keyword>
<evidence type="ECO:0000256" key="3">
    <source>
        <dbReference type="ARBA" id="ARBA00022630"/>
    </source>
</evidence>
<name>A0ABT5J121_9NEIS</name>
<feature type="chain" id="PRO_5045210175" description="Ion-translocating oxidoreductase complex subunit G" evidence="7">
    <location>
        <begin position="28"/>
        <end position="206"/>
    </location>
</feature>
<sequence>MRNAAAQARRSALTLAAFAASATLLLAGTWLATHQQVAANEAATRAALLAQALPAGSFDNNLATSAVPLPAAIAQQLAQRDAANVYLARRNGQLSGVVLEAAAANGYGGRIELLVGIARDGTVQGVRVVSHRETPGLGDYIDLAVSPWARQFAGKPATSRWAVKKDGGDTDYVSGATISARAVSAAVARCSDYYRTAQARLLQGQP</sequence>
<comment type="subcellular location">
    <subcellularLocation>
        <location evidence="6">Cell inner membrane</location>
        <topology evidence="6">Single-pass membrane protein</topology>
    </subcellularLocation>
</comment>
<evidence type="ECO:0000256" key="4">
    <source>
        <dbReference type="ARBA" id="ARBA00022643"/>
    </source>
</evidence>
<dbReference type="HAMAP" id="MF_00479">
    <property type="entry name" value="RsxG_RnfG"/>
    <property type="match status" value="1"/>
</dbReference>
<comment type="caution">
    <text evidence="9">The sequence shown here is derived from an EMBL/GenBank/DDBJ whole genome shotgun (WGS) entry which is preliminary data.</text>
</comment>
<comment type="similarity">
    <text evidence="6">Belongs to the RnfG family.</text>
</comment>
<evidence type="ECO:0000256" key="7">
    <source>
        <dbReference type="SAM" id="SignalP"/>
    </source>
</evidence>
<evidence type="ECO:0000256" key="5">
    <source>
        <dbReference type="ARBA" id="ARBA00022982"/>
    </source>
</evidence>
<evidence type="ECO:0000256" key="1">
    <source>
        <dbReference type="ARBA" id="ARBA00022448"/>
    </source>
</evidence>
<gene>
    <name evidence="9" type="primary">rsxG</name>
    <name evidence="6" type="synonym">rnfG</name>
    <name evidence="9" type="ORF">PQU95_15065</name>
</gene>
<dbReference type="PIRSF" id="PIRSF006091">
    <property type="entry name" value="E_trnsport_RnfG"/>
    <property type="match status" value="1"/>
</dbReference>
<feature type="modified residue" description="FMN phosphoryl threonine" evidence="6">
    <location>
        <position position="177"/>
    </location>
</feature>
<evidence type="ECO:0000313" key="9">
    <source>
        <dbReference type="EMBL" id="MDC7718528.1"/>
    </source>
</evidence>
<keyword evidence="6" id="KW-0997">Cell inner membrane</keyword>